<evidence type="ECO:0000256" key="2">
    <source>
        <dbReference type="ARBA" id="ARBA00023125"/>
    </source>
</evidence>
<keyword evidence="6" id="KW-1185">Reference proteome</keyword>
<keyword evidence="2 5" id="KW-0238">DNA-binding</keyword>
<dbReference type="InterPro" id="IPR039422">
    <property type="entry name" value="MarR/SlyA-like"/>
</dbReference>
<dbReference type="InterPro" id="IPR036388">
    <property type="entry name" value="WH-like_DNA-bd_sf"/>
</dbReference>
<reference evidence="5" key="1">
    <citation type="submission" date="2020-11" db="EMBL/GenBank/DDBJ databases">
        <title>Sequencing the genomes of 1000 actinobacteria strains.</title>
        <authorList>
            <person name="Klenk H.-P."/>
        </authorList>
    </citation>
    <scope>NUCLEOTIDE SEQUENCE</scope>
    <source>
        <strain evidence="5">DSM 45356</strain>
    </source>
</reference>
<evidence type="ECO:0000313" key="5">
    <source>
        <dbReference type="EMBL" id="MBG6137556.1"/>
    </source>
</evidence>
<evidence type="ECO:0000259" key="4">
    <source>
        <dbReference type="PROSITE" id="PS50995"/>
    </source>
</evidence>
<dbReference type="InterPro" id="IPR023187">
    <property type="entry name" value="Tscrpt_reg_MarR-type_CS"/>
</dbReference>
<keyword evidence="1" id="KW-0805">Transcription regulation</keyword>
<dbReference type="PRINTS" id="PR00598">
    <property type="entry name" value="HTHMARR"/>
</dbReference>
<dbReference type="PROSITE" id="PS50995">
    <property type="entry name" value="HTH_MARR_2"/>
    <property type="match status" value="1"/>
</dbReference>
<dbReference type="GO" id="GO:0003700">
    <property type="term" value="F:DNA-binding transcription factor activity"/>
    <property type="evidence" value="ECO:0007669"/>
    <property type="project" value="InterPro"/>
</dbReference>
<dbReference type="Proteomes" id="UP000622552">
    <property type="component" value="Unassembled WGS sequence"/>
</dbReference>
<name>A0A8J7KL58_9ACTN</name>
<dbReference type="GO" id="GO:0006950">
    <property type="term" value="P:response to stress"/>
    <property type="evidence" value="ECO:0007669"/>
    <property type="project" value="TreeGrafter"/>
</dbReference>
<evidence type="ECO:0000256" key="1">
    <source>
        <dbReference type="ARBA" id="ARBA00023015"/>
    </source>
</evidence>
<gene>
    <name evidence="5" type="ORF">IW245_003750</name>
</gene>
<dbReference type="InterPro" id="IPR036390">
    <property type="entry name" value="WH_DNA-bd_sf"/>
</dbReference>
<dbReference type="PANTHER" id="PTHR33164">
    <property type="entry name" value="TRANSCRIPTIONAL REGULATOR, MARR FAMILY"/>
    <property type="match status" value="1"/>
</dbReference>
<dbReference type="InterPro" id="IPR000835">
    <property type="entry name" value="HTH_MarR-typ"/>
</dbReference>
<dbReference type="Pfam" id="PF01047">
    <property type="entry name" value="MarR"/>
    <property type="match status" value="1"/>
</dbReference>
<feature type="domain" description="HTH marR-type" evidence="4">
    <location>
        <begin position="6"/>
        <end position="135"/>
    </location>
</feature>
<dbReference type="SMART" id="SM00347">
    <property type="entry name" value="HTH_MARR"/>
    <property type="match status" value="1"/>
</dbReference>
<dbReference type="RefSeq" id="WP_197004408.1">
    <property type="nucleotide sequence ID" value="NZ_BONS01000020.1"/>
</dbReference>
<keyword evidence="3" id="KW-0804">Transcription</keyword>
<proteinExistence type="predicted"/>
<dbReference type="GO" id="GO:0003677">
    <property type="term" value="F:DNA binding"/>
    <property type="evidence" value="ECO:0007669"/>
    <property type="project" value="UniProtKB-KW"/>
</dbReference>
<comment type="caution">
    <text evidence="5">The sequence shown here is derived from an EMBL/GenBank/DDBJ whole genome shotgun (WGS) entry which is preliminary data.</text>
</comment>
<evidence type="ECO:0000313" key="6">
    <source>
        <dbReference type="Proteomes" id="UP000622552"/>
    </source>
</evidence>
<evidence type="ECO:0000256" key="3">
    <source>
        <dbReference type="ARBA" id="ARBA00023163"/>
    </source>
</evidence>
<dbReference type="PANTHER" id="PTHR33164:SF99">
    <property type="entry name" value="MARR FAMILY REGULATORY PROTEIN"/>
    <property type="match status" value="1"/>
</dbReference>
<accession>A0A8J7KL58</accession>
<dbReference type="SUPFAM" id="SSF46785">
    <property type="entry name" value="Winged helix' DNA-binding domain"/>
    <property type="match status" value="1"/>
</dbReference>
<protein>
    <submittedName>
        <fullName evidence="5">DNA-binding MarR family transcriptional regulator</fullName>
    </submittedName>
</protein>
<organism evidence="5 6">
    <name type="scientific">Longispora fulva</name>
    <dbReference type="NCBI Taxonomy" id="619741"/>
    <lineage>
        <taxon>Bacteria</taxon>
        <taxon>Bacillati</taxon>
        <taxon>Actinomycetota</taxon>
        <taxon>Actinomycetes</taxon>
        <taxon>Micromonosporales</taxon>
        <taxon>Micromonosporaceae</taxon>
        <taxon>Longispora</taxon>
    </lineage>
</organism>
<dbReference type="EMBL" id="JADOUF010000001">
    <property type="protein sequence ID" value="MBG6137556.1"/>
    <property type="molecule type" value="Genomic_DNA"/>
</dbReference>
<dbReference type="PROSITE" id="PS01117">
    <property type="entry name" value="HTH_MARR_1"/>
    <property type="match status" value="1"/>
</dbReference>
<dbReference type="AlphaFoldDB" id="A0A8J7KL58"/>
<sequence>MTDPVTSEVVRLIAQIVAMYTKEYETAAGARDLTTIQAKVLVMLAEPMAMREIADRLGSERSNVTGIIDRLEARGLVERRADPVDRRVKKVARTAGGEALATGFAAELRFAAAPLAGLSVTDRTQLRDLLRQVAGTDLS</sequence>
<dbReference type="Gene3D" id="1.10.10.10">
    <property type="entry name" value="Winged helix-like DNA-binding domain superfamily/Winged helix DNA-binding domain"/>
    <property type="match status" value="1"/>
</dbReference>